<evidence type="ECO:0000313" key="2">
    <source>
        <dbReference type="EMBL" id="KAK7464515.1"/>
    </source>
</evidence>
<evidence type="ECO:0000256" key="1">
    <source>
        <dbReference type="SAM" id="MobiDB-lite"/>
    </source>
</evidence>
<comment type="caution">
    <text evidence="2">The sequence shown here is derived from an EMBL/GenBank/DDBJ whole genome shotgun (WGS) entry which is preliminary data.</text>
</comment>
<feature type="compositionally biased region" description="Basic and acidic residues" evidence="1">
    <location>
        <begin position="9"/>
        <end position="20"/>
    </location>
</feature>
<sequence>MLCSPGGKGAKERGNFKGAREDLRQWRASKGTEPSLFGRTNRFRSTAPLPLKGTASLPPHRVARLCPPFEDRLVAIVTPRVLTLVPKNGRFLWLPKTTERAPYNTSL</sequence>
<organism evidence="2 3">
    <name type="scientific">Batillaria attramentaria</name>
    <dbReference type="NCBI Taxonomy" id="370345"/>
    <lineage>
        <taxon>Eukaryota</taxon>
        <taxon>Metazoa</taxon>
        <taxon>Spiralia</taxon>
        <taxon>Lophotrochozoa</taxon>
        <taxon>Mollusca</taxon>
        <taxon>Gastropoda</taxon>
        <taxon>Caenogastropoda</taxon>
        <taxon>Sorbeoconcha</taxon>
        <taxon>Cerithioidea</taxon>
        <taxon>Batillariidae</taxon>
        <taxon>Batillaria</taxon>
    </lineage>
</organism>
<dbReference type="Proteomes" id="UP001519460">
    <property type="component" value="Unassembled WGS sequence"/>
</dbReference>
<name>A0ABD0J7I7_9CAEN</name>
<evidence type="ECO:0000313" key="3">
    <source>
        <dbReference type="Proteomes" id="UP001519460"/>
    </source>
</evidence>
<reference evidence="2 3" key="1">
    <citation type="journal article" date="2023" name="Sci. Data">
        <title>Genome assembly of the Korean intertidal mud-creeper Batillaria attramentaria.</title>
        <authorList>
            <person name="Patra A.K."/>
            <person name="Ho P.T."/>
            <person name="Jun S."/>
            <person name="Lee S.J."/>
            <person name="Kim Y."/>
            <person name="Won Y.J."/>
        </authorList>
    </citation>
    <scope>NUCLEOTIDE SEQUENCE [LARGE SCALE GENOMIC DNA]</scope>
    <source>
        <strain evidence="2">Wonlab-2016</strain>
    </source>
</reference>
<dbReference type="EMBL" id="JACVVK020000589">
    <property type="protein sequence ID" value="KAK7464515.1"/>
    <property type="molecule type" value="Genomic_DNA"/>
</dbReference>
<keyword evidence="3" id="KW-1185">Reference proteome</keyword>
<dbReference type="AlphaFoldDB" id="A0ABD0J7I7"/>
<gene>
    <name evidence="2" type="ORF">BaRGS_00037934</name>
</gene>
<proteinExistence type="predicted"/>
<feature type="region of interest" description="Disordered" evidence="1">
    <location>
        <begin position="1"/>
        <end position="20"/>
    </location>
</feature>
<protein>
    <submittedName>
        <fullName evidence="2">Uncharacterized protein</fullName>
    </submittedName>
</protein>
<accession>A0ABD0J7I7</accession>